<dbReference type="InterPro" id="IPR035897">
    <property type="entry name" value="Toll_tir_struct_dom_sf"/>
</dbReference>
<dbReference type="Pfam" id="PF13676">
    <property type="entry name" value="TIR_2"/>
    <property type="match status" value="1"/>
</dbReference>
<dbReference type="Proteomes" id="UP001165342">
    <property type="component" value="Unassembled WGS sequence"/>
</dbReference>
<dbReference type="EMBL" id="JAMGBE010000002">
    <property type="protein sequence ID" value="MCL6729833.1"/>
    <property type="molecule type" value="Genomic_DNA"/>
</dbReference>
<dbReference type="SUPFAM" id="SSF52200">
    <property type="entry name" value="Toll/Interleukin receptor TIR domain"/>
    <property type="match status" value="1"/>
</dbReference>
<reference evidence="4" key="1">
    <citation type="submission" date="2022-05" db="EMBL/GenBank/DDBJ databases">
        <authorList>
            <person name="Jo J.-H."/>
            <person name="Im W.-T."/>
        </authorList>
    </citation>
    <scope>NUCLEOTIDE SEQUENCE</scope>
    <source>
        <strain evidence="4">SE220</strain>
    </source>
</reference>
<evidence type="ECO:0000256" key="2">
    <source>
        <dbReference type="ARBA" id="ARBA00022803"/>
    </source>
</evidence>
<keyword evidence="5" id="KW-1185">Reference proteome</keyword>
<dbReference type="SMART" id="SM00028">
    <property type="entry name" value="TPR"/>
    <property type="match status" value="3"/>
</dbReference>
<dbReference type="InterPro" id="IPR011990">
    <property type="entry name" value="TPR-like_helical_dom_sf"/>
</dbReference>
<accession>A0ABT0S1V3</accession>
<dbReference type="PANTHER" id="PTHR44858">
    <property type="entry name" value="TETRATRICOPEPTIDE REPEAT PROTEIN 6"/>
    <property type="match status" value="1"/>
</dbReference>
<dbReference type="RefSeq" id="WP_249831304.1">
    <property type="nucleotide sequence ID" value="NZ_JAMGBE010000002.1"/>
</dbReference>
<dbReference type="PANTHER" id="PTHR44858:SF1">
    <property type="entry name" value="UDP-N-ACETYLGLUCOSAMINE--PEPTIDE N-ACETYLGLUCOSAMINYLTRANSFERASE SPINDLY-RELATED"/>
    <property type="match status" value="1"/>
</dbReference>
<feature type="domain" description="TIR" evidence="3">
    <location>
        <begin position="4"/>
        <end position="109"/>
    </location>
</feature>
<dbReference type="InterPro" id="IPR050498">
    <property type="entry name" value="Ycf3"/>
</dbReference>
<name>A0ABT0S1V3_9SPHN</name>
<evidence type="ECO:0000256" key="1">
    <source>
        <dbReference type="ARBA" id="ARBA00022737"/>
    </source>
</evidence>
<evidence type="ECO:0000313" key="5">
    <source>
        <dbReference type="Proteomes" id="UP001165342"/>
    </source>
</evidence>
<keyword evidence="1" id="KW-0677">Repeat</keyword>
<evidence type="ECO:0000313" key="4">
    <source>
        <dbReference type="EMBL" id="MCL6729833.1"/>
    </source>
</evidence>
<gene>
    <name evidence="4" type="ORF">LZ538_07155</name>
</gene>
<dbReference type="Pfam" id="PF13432">
    <property type="entry name" value="TPR_16"/>
    <property type="match status" value="1"/>
</dbReference>
<dbReference type="Gene3D" id="3.40.50.10070">
    <property type="entry name" value="TolB, N-terminal domain"/>
    <property type="match status" value="1"/>
</dbReference>
<comment type="caution">
    <text evidence="4">The sequence shown here is derived from an EMBL/GenBank/DDBJ whole genome shotgun (WGS) entry which is preliminary data.</text>
</comment>
<proteinExistence type="predicted"/>
<evidence type="ECO:0000259" key="3">
    <source>
        <dbReference type="Pfam" id="PF13676"/>
    </source>
</evidence>
<sequence length="582" mass="63078">MARIFLSYAREDLAAAEAFSGALEQAGHEVWWDHHLRAGSRFSWDIDAALKGAEAVVVLWSKDSVESAWVQDEAAEGLEGSRLVPVTLDGSKPPLGFRQYHTIDLAGWRRGGALFAELIAAIGAKACGETASAPPPRHEIAPQQPTICVVPFANKSGDPDQDYFSDGITEDVITDLSKISAMSVIGHNTSIGLHGGTIDLKELTSQLGVTHVVEGTVRKAASRLRITAQLVEAANGRSLWAERYERELSDVFAIQDEISHAIVEALQLTLLPGEKTAIAEGRTTSAEAYDLYLKSRRLWPDGAAGDYRKSDEIARLCAQAVAIDPDYANAWALLAMANSELRFWQNRPVDAIGPAERAMELDPGMPEPHCVRARHFEEHGRIEEARAAVREALRLDPSSWEANFVSAQLMFRNGDSEAAIAQFEKAVGLGRKDHASASMLVSCRAAAGDRPGVQNAAQMSVAFAEAVVICDPTSGIAFASAARGFAALGEHDRARKWIHKALNVDPGNLAMRYSLASTLALFLKECAEAIEILEPFAEAAKSRPQLRLLEVDPAWAEIRGAAEFDAMLQRARKRVDAVAVSC</sequence>
<dbReference type="Gene3D" id="1.25.40.10">
    <property type="entry name" value="Tetratricopeptide repeat domain"/>
    <property type="match status" value="2"/>
</dbReference>
<dbReference type="InterPro" id="IPR019734">
    <property type="entry name" value="TPR_rpt"/>
</dbReference>
<keyword evidence="2" id="KW-0802">TPR repeat</keyword>
<protein>
    <submittedName>
        <fullName evidence="4">TIR domain-containing protein</fullName>
    </submittedName>
</protein>
<organism evidence="4 5">
    <name type="scientific">Sphingomonas hankyongi</name>
    <dbReference type="NCBI Taxonomy" id="2908209"/>
    <lineage>
        <taxon>Bacteria</taxon>
        <taxon>Pseudomonadati</taxon>
        <taxon>Pseudomonadota</taxon>
        <taxon>Alphaproteobacteria</taxon>
        <taxon>Sphingomonadales</taxon>
        <taxon>Sphingomonadaceae</taxon>
        <taxon>Sphingomonas</taxon>
    </lineage>
</organism>
<dbReference type="InterPro" id="IPR000157">
    <property type="entry name" value="TIR_dom"/>
</dbReference>
<dbReference type="Gene3D" id="3.40.50.10140">
    <property type="entry name" value="Toll/interleukin-1 receptor homology (TIR) domain"/>
    <property type="match status" value="1"/>
</dbReference>
<dbReference type="SUPFAM" id="SSF48452">
    <property type="entry name" value="TPR-like"/>
    <property type="match status" value="2"/>
</dbReference>